<evidence type="ECO:0000313" key="3">
    <source>
        <dbReference type="Proteomes" id="UP000034071"/>
    </source>
</evidence>
<dbReference type="EMBL" id="CP010975">
    <property type="protein sequence ID" value="AKE51665.1"/>
    <property type="molecule type" value="Genomic_DNA"/>
</dbReference>
<keyword evidence="1" id="KW-1133">Transmembrane helix</keyword>
<accession>A0A0F6TPU3</accession>
<dbReference type="RefSeq" id="WP_046560827.1">
    <property type="nucleotide sequence ID" value="NZ_CP010975.1"/>
</dbReference>
<dbReference type="KEGG" id="kge:TQ33_0689"/>
<gene>
    <name evidence="2" type="ORF">TQ33_0689</name>
</gene>
<reference evidence="2 3" key="1">
    <citation type="submission" date="2015-02" db="EMBL/GenBank/DDBJ databases">
        <title>Complete genome sequence of Kangiella geojedonensis strain YCS-5T.</title>
        <authorList>
            <person name="Kim K.M."/>
        </authorList>
    </citation>
    <scope>NUCLEOTIDE SEQUENCE [LARGE SCALE GENOMIC DNA]</scope>
    <source>
        <strain evidence="2 3">YCS-5</strain>
    </source>
</reference>
<proteinExistence type="predicted"/>
<organism evidence="2 3">
    <name type="scientific">Kangiella geojedonensis</name>
    <dbReference type="NCBI Taxonomy" id="914150"/>
    <lineage>
        <taxon>Bacteria</taxon>
        <taxon>Pseudomonadati</taxon>
        <taxon>Pseudomonadota</taxon>
        <taxon>Gammaproteobacteria</taxon>
        <taxon>Kangiellales</taxon>
        <taxon>Kangiellaceae</taxon>
        <taxon>Kangiella</taxon>
    </lineage>
</organism>
<dbReference type="Proteomes" id="UP000034071">
    <property type="component" value="Chromosome"/>
</dbReference>
<keyword evidence="3" id="KW-1185">Reference proteome</keyword>
<feature type="transmembrane region" description="Helical" evidence="1">
    <location>
        <begin position="54"/>
        <end position="71"/>
    </location>
</feature>
<dbReference type="HOGENOM" id="CLU_2342996_0_0_6"/>
<feature type="transmembrane region" description="Helical" evidence="1">
    <location>
        <begin position="12"/>
        <end position="34"/>
    </location>
</feature>
<protein>
    <submittedName>
        <fullName evidence="2">Uncharacterized protein</fullName>
    </submittedName>
</protein>
<keyword evidence="1" id="KW-0472">Membrane</keyword>
<name>A0A0F6TPU3_9GAMM</name>
<evidence type="ECO:0000313" key="2">
    <source>
        <dbReference type="EMBL" id="AKE51665.1"/>
    </source>
</evidence>
<keyword evidence="1" id="KW-0812">Transmembrane</keyword>
<sequence>MSQDKQLTPPTANISMWLLLLDIVGMALVVFAGYEIYLINEKNSGVLVEHFSWPHYPWIIMGIGVLLMIPFHKQVFSLFRQVKQYQKELAKKNRPDF</sequence>
<evidence type="ECO:0000256" key="1">
    <source>
        <dbReference type="SAM" id="Phobius"/>
    </source>
</evidence>
<dbReference type="AlphaFoldDB" id="A0A0F6TPU3"/>